<proteinExistence type="predicted"/>
<feature type="transmembrane region" description="Helical" evidence="5">
    <location>
        <begin position="103"/>
        <end position="134"/>
    </location>
</feature>
<feature type="domain" description="Yip1" evidence="6">
    <location>
        <begin position="35"/>
        <end position="206"/>
    </location>
</feature>
<gene>
    <name evidence="7" type="ORF">MNV_60063</name>
</gene>
<reference evidence="8" key="1">
    <citation type="submission" date="2017-06" db="EMBL/GenBank/DDBJ databases">
        <authorList>
            <person name="Cremers G."/>
        </authorList>
    </citation>
    <scope>NUCLEOTIDE SEQUENCE [LARGE SCALE GENOMIC DNA]</scope>
</reference>
<evidence type="ECO:0000256" key="4">
    <source>
        <dbReference type="ARBA" id="ARBA00023136"/>
    </source>
</evidence>
<name>A0A284VSE0_9EURY</name>
<sequence>MQKSMLQMSNHAKLYIIRYFFNWLWYYMDFLEKVKGLLLEPSKTFDSLKDETLEEALKYYAIIAVAYSALFALMFTFAGSLFGSMMGFRDFGMMMGAGAGIGAAVVFFVMFMILAIAGAFIGGAILHIFVYIVGGRKGIVQTIKAVMYGATPSLLLGWIPLVSIIASIWSLIVEIIGIRQLHGLTTGRAILAILIPIILGIILAVVLAALLVAYMTSTGVPRYGY</sequence>
<evidence type="ECO:0000313" key="7">
    <source>
        <dbReference type="EMBL" id="SNQ62182.1"/>
    </source>
</evidence>
<accession>A0A284VSE0</accession>
<keyword evidence="8" id="KW-1185">Reference proteome</keyword>
<evidence type="ECO:0000259" key="6">
    <source>
        <dbReference type="Pfam" id="PF04893"/>
    </source>
</evidence>
<keyword evidence="4 5" id="KW-0472">Membrane</keyword>
<protein>
    <recommendedName>
        <fullName evidence="6">Yip1 domain-containing protein</fullName>
    </recommendedName>
</protein>
<feature type="transmembrane region" description="Helical" evidence="5">
    <location>
        <begin position="59"/>
        <end position="82"/>
    </location>
</feature>
<dbReference type="GO" id="GO:0016020">
    <property type="term" value="C:membrane"/>
    <property type="evidence" value="ECO:0007669"/>
    <property type="project" value="UniProtKB-SubCell"/>
</dbReference>
<evidence type="ECO:0000256" key="1">
    <source>
        <dbReference type="ARBA" id="ARBA00004141"/>
    </source>
</evidence>
<keyword evidence="2 5" id="KW-0812">Transmembrane</keyword>
<evidence type="ECO:0000256" key="5">
    <source>
        <dbReference type="SAM" id="Phobius"/>
    </source>
</evidence>
<keyword evidence="3 5" id="KW-1133">Transmembrane helix</keyword>
<dbReference type="Proteomes" id="UP000218615">
    <property type="component" value="Unassembled WGS sequence"/>
</dbReference>
<dbReference type="Pfam" id="PF04893">
    <property type="entry name" value="Yip1"/>
    <property type="match status" value="1"/>
</dbReference>
<evidence type="ECO:0000256" key="3">
    <source>
        <dbReference type="ARBA" id="ARBA00022989"/>
    </source>
</evidence>
<feature type="transmembrane region" description="Helical" evidence="5">
    <location>
        <begin position="189"/>
        <end position="215"/>
    </location>
</feature>
<evidence type="ECO:0000313" key="8">
    <source>
        <dbReference type="Proteomes" id="UP000218615"/>
    </source>
</evidence>
<dbReference type="InterPro" id="IPR006977">
    <property type="entry name" value="Yip1_dom"/>
</dbReference>
<dbReference type="EMBL" id="FZMP01000207">
    <property type="protein sequence ID" value="SNQ62182.1"/>
    <property type="molecule type" value="Genomic_DNA"/>
</dbReference>
<evidence type="ECO:0000256" key="2">
    <source>
        <dbReference type="ARBA" id="ARBA00022692"/>
    </source>
</evidence>
<comment type="subcellular location">
    <subcellularLocation>
        <location evidence="1">Membrane</location>
        <topology evidence="1">Multi-pass membrane protein</topology>
    </subcellularLocation>
</comment>
<dbReference type="AlphaFoldDB" id="A0A284VSE0"/>
<organism evidence="7 8">
    <name type="scientific">Candidatus Methanoperedens nitratireducens</name>
    <dbReference type="NCBI Taxonomy" id="1392998"/>
    <lineage>
        <taxon>Archaea</taxon>
        <taxon>Methanobacteriati</taxon>
        <taxon>Methanobacteriota</taxon>
        <taxon>Stenosarchaea group</taxon>
        <taxon>Methanomicrobia</taxon>
        <taxon>Methanosarcinales</taxon>
        <taxon>ANME-2 cluster</taxon>
        <taxon>Candidatus Methanoperedentaceae</taxon>
        <taxon>Candidatus Methanoperedens</taxon>
    </lineage>
</organism>
<feature type="transmembrane region" description="Helical" evidence="5">
    <location>
        <begin position="154"/>
        <end position="177"/>
    </location>
</feature>